<dbReference type="Proteomes" id="UP000054564">
    <property type="component" value="Unassembled WGS sequence"/>
</dbReference>
<keyword evidence="3" id="KW-1185">Reference proteome</keyword>
<dbReference type="EMBL" id="AJIL01000032">
    <property type="protein sequence ID" value="KNF01072.1"/>
    <property type="molecule type" value="Genomic_DNA"/>
</dbReference>
<evidence type="ECO:0000313" key="2">
    <source>
        <dbReference type="EMBL" id="KNF01072.1"/>
    </source>
</evidence>
<dbReference type="AlphaFoldDB" id="A0A0L0VPE8"/>
<feature type="compositionally biased region" description="Basic residues" evidence="1">
    <location>
        <begin position="1"/>
        <end position="27"/>
    </location>
</feature>
<proteinExistence type="predicted"/>
<evidence type="ECO:0000313" key="3">
    <source>
        <dbReference type="Proteomes" id="UP000054564"/>
    </source>
</evidence>
<organism evidence="2 3">
    <name type="scientific">Puccinia striiformis f. sp. tritici PST-78</name>
    <dbReference type="NCBI Taxonomy" id="1165861"/>
    <lineage>
        <taxon>Eukaryota</taxon>
        <taxon>Fungi</taxon>
        <taxon>Dikarya</taxon>
        <taxon>Basidiomycota</taxon>
        <taxon>Pucciniomycotina</taxon>
        <taxon>Pucciniomycetes</taxon>
        <taxon>Pucciniales</taxon>
        <taxon>Pucciniaceae</taxon>
        <taxon>Puccinia</taxon>
    </lineage>
</organism>
<evidence type="ECO:0000256" key="1">
    <source>
        <dbReference type="SAM" id="MobiDB-lite"/>
    </source>
</evidence>
<accession>A0A0L0VPE8</accession>
<feature type="region of interest" description="Disordered" evidence="1">
    <location>
        <begin position="1"/>
        <end position="37"/>
    </location>
</feature>
<name>A0A0L0VPE8_9BASI</name>
<protein>
    <submittedName>
        <fullName evidence="2">Uncharacterized protein</fullName>
    </submittedName>
</protein>
<sequence length="175" mass="19769">MHFKGHGCRNRRPGSPRRTRKERRGRRTNSAAERAVSPAAIKRTRHDNLDRAALQRRITDGIIAVTDPSELAQDQALAVSVPKETGVVEQQNPTTDCPLSYQRKVDTGAKTLKTKKIKKGKDRQPIFHSLFYSNYYLSLLTSISPSLDYQSLFTTPYQLKQTAAHASALRYKSPF</sequence>
<gene>
    <name evidence="2" type="ORF">PSTG_05702</name>
</gene>
<comment type="caution">
    <text evidence="2">The sequence shown here is derived from an EMBL/GenBank/DDBJ whole genome shotgun (WGS) entry which is preliminary data.</text>
</comment>
<reference evidence="3" key="1">
    <citation type="submission" date="2014-03" db="EMBL/GenBank/DDBJ databases">
        <title>The Genome Sequence of Puccinia striiformis f. sp. tritici PST-78.</title>
        <authorList>
            <consortium name="The Broad Institute Genome Sequencing Platform"/>
            <person name="Cuomo C."/>
            <person name="Hulbert S."/>
            <person name="Chen X."/>
            <person name="Walker B."/>
            <person name="Young S.K."/>
            <person name="Zeng Q."/>
            <person name="Gargeya S."/>
            <person name="Fitzgerald M."/>
            <person name="Haas B."/>
            <person name="Abouelleil A."/>
            <person name="Alvarado L."/>
            <person name="Arachchi H.M."/>
            <person name="Berlin A.M."/>
            <person name="Chapman S.B."/>
            <person name="Goldberg J."/>
            <person name="Griggs A."/>
            <person name="Gujja S."/>
            <person name="Hansen M."/>
            <person name="Howarth C."/>
            <person name="Imamovic A."/>
            <person name="Larimer J."/>
            <person name="McCowan C."/>
            <person name="Montmayeur A."/>
            <person name="Murphy C."/>
            <person name="Neiman D."/>
            <person name="Pearson M."/>
            <person name="Priest M."/>
            <person name="Roberts A."/>
            <person name="Saif S."/>
            <person name="Shea T."/>
            <person name="Sisk P."/>
            <person name="Sykes S."/>
            <person name="Wortman J."/>
            <person name="Nusbaum C."/>
            <person name="Birren B."/>
        </authorList>
    </citation>
    <scope>NUCLEOTIDE SEQUENCE [LARGE SCALE GENOMIC DNA]</scope>
    <source>
        <strain evidence="3">race PST-78</strain>
    </source>
</reference>